<feature type="region of interest" description="Disordered" evidence="1">
    <location>
        <begin position="14"/>
        <end position="115"/>
    </location>
</feature>
<sequence length="115" mass="13098">MICSFCSRLRDRFRKRENGRSGSEGITRAGQLPTILQSRDRQDDTGSMYEENADGRKDSADTSSIGDPELVSTFDGQPGGYGSQRHSSRGSKSRQLEERRDRDSRREGKWERKHS</sequence>
<feature type="compositionally biased region" description="Basic and acidic residues" evidence="1">
    <location>
        <begin position="94"/>
        <end position="115"/>
    </location>
</feature>
<accession>A0ABD1L5S5</accession>
<name>A0ABD1L5S5_9FABA</name>
<keyword evidence="3" id="KW-1185">Reference proteome</keyword>
<evidence type="ECO:0000256" key="1">
    <source>
        <dbReference type="SAM" id="MobiDB-lite"/>
    </source>
</evidence>
<comment type="caution">
    <text evidence="2">The sequence shown here is derived from an EMBL/GenBank/DDBJ whole genome shotgun (WGS) entry which is preliminary data.</text>
</comment>
<reference evidence="2 3" key="1">
    <citation type="submission" date="2024-08" db="EMBL/GenBank/DDBJ databases">
        <title>Insights into the chromosomal genome structure of Flemingia macrophylla.</title>
        <authorList>
            <person name="Ding Y."/>
            <person name="Zhao Y."/>
            <person name="Bi W."/>
            <person name="Wu M."/>
            <person name="Zhao G."/>
            <person name="Gong Y."/>
            <person name="Li W."/>
            <person name="Zhang P."/>
        </authorList>
    </citation>
    <scope>NUCLEOTIDE SEQUENCE [LARGE SCALE GENOMIC DNA]</scope>
    <source>
        <strain evidence="2">DYQJB</strain>
        <tissue evidence="2">Leaf</tissue>
    </source>
</reference>
<dbReference type="AlphaFoldDB" id="A0ABD1L5S5"/>
<dbReference type="Proteomes" id="UP001603857">
    <property type="component" value="Unassembled WGS sequence"/>
</dbReference>
<gene>
    <name evidence="2" type="ORF">Fmac_032744</name>
</gene>
<proteinExistence type="predicted"/>
<evidence type="ECO:0000313" key="2">
    <source>
        <dbReference type="EMBL" id="KAL2318868.1"/>
    </source>
</evidence>
<evidence type="ECO:0000313" key="3">
    <source>
        <dbReference type="Proteomes" id="UP001603857"/>
    </source>
</evidence>
<dbReference type="PANTHER" id="PTHR35833:SF1">
    <property type="entry name" value="GALACTOSE-BINDING DOMAIN-CONTAINING PROTEIN"/>
    <property type="match status" value="1"/>
</dbReference>
<dbReference type="EMBL" id="JBGMDY010000011">
    <property type="protein sequence ID" value="KAL2318868.1"/>
    <property type="molecule type" value="Genomic_DNA"/>
</dbReference>
<organism evidence="2 3">
    <name type="scientific">Flemingia macrophylla</name>
    <dbReference type="NCBI Taxonomy" id="520843"/>
    <lineage>
        <taxon>Eukaryota</taxon>
        <taxon>Viridiplantae</taxon>
        <taxon>Streptophyta</taxon>
        <taxon>Embryophyta</taxon>
        <taxon>Tracheophyta</taxon>
        <taxon>Spermatophyta</taxon>
        <taxon>Magnoliopsida</taxon>
        <taxon>eudicotyledons</taxon>
        <taxon>Gunneridae</taxon>
        <taxon>Pentapetalae</taxon>
        <taxon>rosids</taxon>
        <taxon>fabids</taxon>
        <taxon>Fabales</taxon>
        <taxon>Fabaceae</taxon>
        <taxon>Papilionoideae</taxon>
        <taxon>50 kb inversion clade</taxon>
        <taxon>NPAAA clade</taxon>
        <taxon>indigoferoid/millettioid clade</taxon>
        <taxon>Phaseoleae</taxon>
        <taxon>Flemingia</taxon>
    </lineage>
</organism>
<dbReference type="PANTHER" id="PTHR35833">
    <property type="entry name" value="GALACTOSE-BINDING DOMAIN-LIKE, ARMADILLO-TYPE FOLD PROTEIN-RELATED"/>
    <property type="match status" value="1"/>
</dbReference>
<protein>
    <submittedName>
        <fullName evidence="2">Uncharacterized protein</fullName>
    </submittedName>
</protein>